<accession>A0A8T9BS62</accession>
<protein>
    <submittedName>
        <fullName evidence="2">Uncharacterized protein</fullName>
    </submittedName>
</protein>
<dbReference type="Proteomes" id="UP000469558">
    <property type="component" value="Unassembled WGS sequence"/>
</dbReference>
<name>A0A8T9BS62_9HELO</name>
<evidence type="ECO:0000313" key="2">
    <source>
        <dbReference type="EMBL" id="TVY56756.1"/>
    </source>
</evidence>
<feature type="compositionally biased region" description="Basic and acidic residues" evidence="1">
    <location>
        <begin position="96"/>
        <end position="106"/>
    </location>
</feature>
<proteinExistence type="predicted"/>
<feature type="non-terminal residue" evidence="2">
    <location>
        <position position="239"/>
    </location>
</feature>
<feature type="compositionally biased region" description="Polar residues" evidence="1">
    <location>
        <begin position="23"/>
        <end position="37"/>
    </location>
</feature>
<comment type="caution">
    <text evidence="2">The sequence shown here is derived from an EMBL/GenBank/DDBJ whole genome shotgun (WGS) entry which is preliminary data.</text>
</comment>
<keyword evidence="3" id="KW-1185">Reference proteome</keyword>
<dbReference type="OrthoDB" id="8117402at2759"/>
<sequence length="239" mass="24230">MASEQGGVSAAPVLSANLAESATLPISSTNTQPVPDSTRSKSLKRSRPDQAQNLTSLSSIANAGLGASPSPKSPRFKGTFSPGYSPITLTGAAAMEENRRKQEESQRNQPVAISENPGHKALSSLMAGGGAGMSKPQDAPAAATTMSEGMSVAANSILISSPKQMDEKSETSPASVTSLASLGSTAPTATAGSTVVASPASMTGANEVENREARTGNSNFLRAPEESPIRAPSLSYPGN</sequence>
<reference evidence="2 3" key="1">
    <citation type="submission" date="2018-05" db="EMBL/GenBank/DDBJ databases">
        <title>Genome sequencing and assembly of the regulated plant pathogen Lachnellula willkommii and related sister species for the development of diagnostic species identification markers.</title>
        <authorList>
            <person name="Giroux E."/>
            <person name="Bilodeau G."/>
        </authorList>
    </citation>
    <scope>NUCLEOTIDE SEQUENCE [LARGE SCALE GENOMIC DNA]</scope>
    <source>
        <strain evidence="2 3">CBS 268.59</strain>
    </source>
</reference>
<feature type="compositionally biased region" description="Polar residues" evidence="1">
    <location>
        <begin position="49"/>
        <end position="61"/>
    </location>
</feature>
<gene>
    <name evidence="2" type="ORF">LSUE1_G010329</name>
</gene>
<feature type="region of interest" description="Disordered" evidence="1">
    <location>
        <begin position="162"/>
        <end position="239"/>
    </location>
</feature>
<evidence type="ECO:0000313" key="3">
    <source>
        <dbReference type="Proteomes" id="UP000469558"/>
    </source>
</evidence>
<feature type="region of interest" description="Disordered" evidence="1">
    <location>
        <begin position="23"/>
        <end position="146"/>
    </location>
</feature>
<dbReference type="EMBL" id="QGMK01002677">
    <property type="protein sequence ID" value="TVY56756.1"/>
    <property type="molecule type" value="Genomic_DNA"/>
</dbReference>
<organism evidence="2 3">
    <name type="scientific">Lachnellula suecica</name>
    <dbReference type="NCBI Taxonomy" id="602035"/>
    <lineage>
        <taxon>Eukaryota</taxon>
        <taxon>Fungi</taxon>
        <taxon>Dikarya</taxon>
        <taxon>Ascomycota</taxon>
        <taxon>Pezizomycotina</taxon>
        <taxon>Leotiomycetes</taxon>
        <taxon>Helotiales</taxon>
        <taxon>Lachnaceae</taxon>
        <taxon>Lachnellula</taxon>
    </lineage>
</organism>
<feature type="compositionally biased region" description="Low complexity" evidence="1">
    <location>
        <begin position="177"/>
        <end position="201"/>
    </location>
</feature>
<evidence type="ECO:0000256" key="1">
    <source>
        <dbReference type="SAM" id="MobiDB-lite"/>
    </source>
</evidence>
<dbReference type="AlphaFoldDB" id="A0A8T9BS62"/>